<dbReference type="RefSeq" id="WP_073200278.1">
    <property type="nucleotide sequence ID" value="NZ_FRCZ01000001.1"/>
</dbReference>
<dbReference type="InterPro" id="IPR014721">
    <property type="entry name" value="Ribsml_uS5_D2-typ_fold_subgr"/>
</dbReference>
<evidence type="ECO:0000256" key="1">
    <source>
        <dbReference type="SAM" id="Phobius"/>
    </source>
</evidence>
<keyword evidence="1" id="KW-1133">Transmembrane helix</keyword>
<keyword evidence="1" id="KW-0812">Transmembrane</keyword>
<protein>
    <recommendedName>
        <fullName evidence="4">Lon proteolytic domain-containing protein</fullName>
    </recommendedName>
</protein>
<dbReference type="SUPFAM" id="SSF54211">
    <property type="entry name" value="Ribosomal protein S5 domain 2-like"/>
    <property type="match status" value="1"/>
</dbReference>
<dbReference type="OrthoDB" id="2195098at2"/>
<feature type="transmembrane region" description="Helical" evidence="1">
    <location>
        <begin position="12"/>
        <end position="30"/>
    </location>
</feature>
<reference evidence="2 3" key="1">
    <citation type="submission" date="2016-11" db="EMBL/GenBank/DDBJ databases">
        <authorList>
            <person name="Jaros S."/>
            <person name="Januszkiewicz K."/>
            <person name="Wedrychowicz H."/>
        </authorList>
    </citation>
    <scope>NUCLEOTIDE SEQUENCE [LARGE SCALE GENOMIC DNA]</scope>
    <source>
        <strain evidence="2 3">CGMCC 1.10681</strain>
    </source>
</reference>
<keyword evidence="1" id="KW-0472">Membrane</keyword>
<dbReference type="AlphaFoldDB" id="A0A1M7LFC5"/>
<gene>
    <name evidence="2" type="ORF">SAMN05216179_1057</name>
</gene>
<evidence type="ECO:0000313" key="3">
    <source>
        <dbReference type="Proteomes" id="UP000184184"/>
    </source>
</evidence>
<dbReference type="STRING" id="1027249.SAMN05216179_1057"/>
<dbReference type="InterPro" id="IPR020568">
    <property type="entry name" value="Ribosomal_Su5_D2-typ_SF"/>
</dbReference>
<accession>A0A1M7LFC5</accession>
<dbReference type="Proteomes" id="UP000184184">
    <property type="component" value="Unassembled WGS sequence"/>
</dbReference>
<evidence type="ECO:0008006" key="4">
    <source>
        <dbReference type="Google" id="ProtNLM"/>
    </source>
</evidence>
<sequence length="251" mass="28264">MGLVSSISKEAKVSALLLFVPLLITVILLFPKHEEYIATGDIVPVEELGVSGSVYFTYVNLGVTQNIYEKLTIQYSYDEIEFIPLDSYEHENYIYQLEEMEFSKDEVVSNAVHLPIFEQSQNSNELLYNKMSNILENSSSYAGDSFGLMLTIGLYEEMYKKDFSKNGSYIIAGTGTINPDYSIGEVGAIRHKLLTAEQNNVDVFFIPDNKDSYSGQSNFEEALEIVKEEKLSFQVVPVAKLDDAISYLENS</sequence>
<organism evidence="2 3">
    <name type="scientific">Gracilibacillus kekensis</name>
    <dbReference type="NCBI Taxonomy" id="1027249"/>
    <lineage>
        <taxon>Bacteria</taxon>
        <taxon>Bacillati</taxon>
        <taxon>Bacillota</taxon>
        <taxon>Bacilli</taxon>
        <taxon>Bacillales</taxon>
        <taxon>Bacillaceae</taxon>
        <taxon>Gracilibacillus</taxon>
    </lineage>
</organism>
<evidence type="ECO:0000313" key="2">
    <source>
        <dbReference type="EMBL" id="SHM76775.1"/>
    </source>
</evidence>
<dbReference type="EMBL" id="FRCZ01000001">
    <property type="protein sequence ID" value="SHM76775.1"/>
    <property type="molecule type" value="Genomic_DNA"/>
</dbReference>
<name>A0A1M7LFC5_9BACI</name>
<keyword evidence="3" id="KW-1185">Reference proteome</keyword>
<proteinExistence type="predicted"/>
<dbReference type="Gene3D" id="3.30.230.10">
    <property type="match status" value="1"/>
</dbReference>